<evidence type="ECO:0000256" key="1">
    <source>
        <dbReference type="ARBA" id="ARBA00023015"/>
    </source>
</evidence>
<organism evidence="4 5">
    <name type="scientific">Vibrio tapetis subsp. tapetis</name>
    <dbReference type="NCBI Taxonomy" id="1671868"/>
    <lineage>
        <taxon>Bacteria</taxon>
        <taxon>Pseudomonadati</taxon>
        <taxon>Pseudomonadota</taxon>
        <taxon>Gammaproteobacteria</taxon>
        <taxon>Vibrionales</taxon>
        <taxon>Vibrionaceae</taxon>
        <taxon>Vibrio</taxon>
    </lineage>
</organism>
<dbReference type="KEGG" id="vta:A3213"/>
<dbReference type="Gene3D" id="3.40.50.1360">
    <property type="match status" value="1"/>
</dbReference>
<dbReference type="SUPFAM" id="SSF46785">
    <property type="entry name" value="Winged helix' DNA-binding domain"/>
    <property type="match status" value="1"/>
</dbReference>
<dbReference type="SMART" id="SM00420">
    <property type="entry name" value="HTH_DEOR"/>
    <property type="match status" value="1"/>
</dbReference>
<dbReference type="Proteomes" id="UP000235828">
    <property type="component" value="Chromosome A"/>
</dbReference>
<gene>
    <name evidence="4" type="primary">agaR</name>
    <name evidence="4" type="ORF">VTAP4600_A3213</name>
</gene>
<dbReference type="PRINTS" id="PR00037">
    <property type="entry name" value="HTHLACR"/>
</dbReference>
<dbReference type="Pfam" id="PF00455">
    <property type="entry name" value="DeoRC"/>
    <property type="match status" value="1"/>
</dbReference>
<name>A0A2N8ZGY8_9VIBR</name>
<reference evidence="4 5" key="1">
    <citation type="submission" date="2017-10" db="EMBL/GenBank/DDBJ databases">
        <authorList>
            <person name="Banno H."/>
            <person name="Chua N.-H."/>
        </authorList>
    </citation>
    <scope>NUCLEOTIDE SEQUENCE [LARGE SCALE GENOMIC DNA]</scope>
    <source>
        <strain evidence="4">Vibrio tapetis CECT4600</strain>
    </source>
</reference>
<proteinExistence type="predicted"/>
<evidence type="ECO:0000313" key="4">
    <source>
        <dbReference type="EMBL" id="SON51179.1"/>
    </source>
</evidence>
<dbReference type="GO" id="GO:0003700">
    <property type="term" value="F:DNA-binding transcription factor activity"/>
    <property type="evidence" value="ECO:0007669"/>
    <property type="project" value="InterPro"/>
</dbReference>
<dbReference type="InterPro" id="IPR036390">
    <property type="entry name" value="WH_DNA-bd_sf"/>
</dbReference>
<evidence type="ECO:0000256" key="2">
    <source>
        <dbReference type="ARBA" id="ARBA00023163"/>
    </source>
</evidence>
<dbReference type="AlphaFoldDB" id="A0A2N8ZGY8"/>
<evidence type="ECO:0000313" key="5">
    <source>
        <dbReference type="Proteomes" id="UP000235828"/>
    </source>
</evidence>
<dbReference type="GO" id="GO:0003677">
    <property type="term" value="F:DNA binding"/>
    <property type="evidence" value="ECO:0007669"/>
    <property type="project" value="UniProtKB-KW"/>
</dbReference>
<keyword evidence="1" id="KW-0805">Transcription regulation</keyword>
<accession>A0A2N8ZGY8</accession>
<dbReference type="InterPro" id="IPR050313">
    <property type="entry name" value="Carb_Metab_HTH_regulators"/>
</dbReference>
<sequence>MKSSERRQKIMKQVRLNGATKVDDLVDQFSVSAVTIRHDLNLLEQQGCVFRCYGGATLNPNFAFDQPLHQKGQLNRNIKDRIAFIAASKINDGEAVILDSGSTISCMPPYLSKTQGLVVMTNALNTAYLLSGYSNIDLHVVGGNLRRASCSLTGAHGELQIKDFHFDKLFLGVDGFDLEAGITTPNQNEARINRAMCQAAKQVIAVTDSSKFGRKSFCMIRAAQDIDILITDSHIPTHYHQQLVDMGVEVIIADQETH</sequence>
<dbReference type="InterPro" id="IPR001034">
    <property type="entry name" value="DeoR_HTH"/>
</dbReference>
<dbReference type="RefSeq" id="WP_102523548.1">
    <property type="nucleotide sequence ID" value="NZ_LT960611.1"/>
</dbReference>
<dbReference type="Pfam" id="PF08220">
    <property type="entry name" value="HTH_DeoR"/>
    <property type="match status" value="1"/>
</dbReference>
<dbReference type="InterPro" id="IPR047779">
    <property type="entry name" value="AgaR-like"/>
</dbReference>
<dbReference type="EMBL" id="LT960611">
    <property type="protein sequence ID" value="SON51179.1"/>
    <property type="molecule type" value="Genomic_DNA"/>
</dbReference>
<dbReference type="Gene3D" id="1.10.10.10">
    <property type="entry name" value="Winged helix-like DNA-binding domain superfamily/Winged helix DNA-binding domain"/>
    <property type="match status" value="1"/>
</dbReference>
<dbReference type="PANTHER" id="PTHR30363:SF44">
    <property type="entry name" value="AGA OPERON TRANSCRIPTIONAL REPRESSOR-RELATED"/>
    <property type="match status" value="1"/>
</dbReference>
<dbReference type="InterPro" id="IPR037171">
    <property type="entry name" value="NagB/RpiA_transferase-like"/>
</dbReference>
<protein>
    <submittedName>
        <fullName evidence="4">DNA-binding transcriptional dual regulator</fullName>
    </submittedName>
</protein>
<dbReference type="SMART" id="SM01134">
    <property type="entry name" value="DeoRC"/>
    <property type="match status" value="1"/>
</dbReference>
<dbReference type="NCBIfam" id="NF040755">
    <property type="entry name" value="AgaR"/>
    <property type="match status" value="1"/>
</dbReference>
<dbReference type="InterPro" id="IPR036388">
    <property type="entry name" value="WH-like_DNA-bd_sf"/>
</dbReference>
<dbReference type="PROSITE" id="PS51000">
    <property type="entry name" value="HTH_DEOR_2"/>
    <property type="match status" value="1"/>
</dbReference>
<keyword evidence="2" id="KW-0804">Transcription</keyword>
<keyword evidence="5" id="KW-1185">Reference proteome</keyword>
<dbReference type="OrthoDB" id="5685843at2"/>
<dbReference type="InterPro" id="IPR014036">
    <property type="entry name" value="DeoR-like_C"/>
</dbReference>
<feature type="domain" description="HTH deoR-type" evidence="3">
    <location>
        <begin position="3"/>
        <end position="58"/>
    </location>
</feature>
<dbReference type="PANTHER" id="PTHR30363">
    <property type="entry name" value="HTH-TYPE TRANSCRIPTIONAL REGULATOR SRLR-RELATED"/>
    <property type="match status" value="1"/>
</dbReference>
<evidence type="ECO:0000259" key="3">
    <source>
        <dbReference type="PROSITE" id="PS51000"/>
    </source>
</evidence>
<keyword evidence="4" id="KW-0238">DNA-binding</keyword>
<dbReference type="SUPFAM" id="SSF100950">
    <property type="entry name" value="NagB/RpiA/CoA transferase-like"/>
    <property type="match status" value="1"/>
</dbReference>